<dbReference type="InterPro" id="IPR017871">
    <property type="entry name" value="ABC_transporter-like_CS"/>
</dbReference>
<comment type="similarity">
    <text evidence="1">Belongs to the ABC transporter superfamily.</text>
</comment>
<dbReference type="InterPro" id="IPR027417">
    <property type="entry name" value="P-loop_NTPase"/>
</dbReference>
<dbReference type="HOGENOM" id="CLU_000604_1_23_9"/>
<dbReference type="KEGG" id="cle:Clole_1450"/>
<dbReference type="RefSeq" id="WP_013656474.1">
    <property type="nucleotide sequence ID" value="NC_015275.1"/>
</dbReference>
<dbReference type="EC" id="3.6.3.24" evidence="6"/>
<dbReference type="CDD" id="cd03257">
    <property type="entry name" value="ABC_NikE_OppD_transporters"/>
    <property type="match status" value="1"/>
</dbReference>
<dbReference type="InterPro" id="IPR013563">
    <property type="entry name" value="Oligopep_ABC_C"/>
</dbReference>
<name>F2JJ17_CELLD</name>
<dbReference type="NCBIfam" id="TIGR01727">
    <property type="entry name" value="oligo_HPY"/>
    <property type="match status" value="1"/>
</dbReference>
<keyword evidence="6" id="KW-0378">Hydrolase</keyword>
<evidence type="ECO:0000256" key="4">
    <source>
        <dbReference type="ARBA" id="ARBA00022840"/>
    </source>
</evidence>
<dbReference type="AlphaFoldDB" id="F2JJ17"/>
<evidence type="ECO:0000259" key="5">
    <source>
        <dbReference type="PROSITE" id="PS50893"/>
    </source>
</evidence>
<dbReference type="GO" id="GO:0015833">
    <property type="term" value="P:peptide transport"/>
    <property type="evidence" value="ECO:0007669"/>
    <property type="project" value="InterPro"/>
</dbReference>
<evidence type="ECO:0000256" key="2">
    <source>
        <dbReference type="ARBA" id="ARBA00022448"/>
    </source>
</evidence>
<evidence type="ECO:0000313" key="7">
    <source>
        <dbReference type="Proteomes" id="UP000008467"/>
    </source>
</evidence>
<evidence type="ECO:0000313" key="6">
    <source>
        <dbReference type="EMBL" id="ADZ83176.1"/>
    </source>
</evidence>
<keyword evidence="3" id="KW-0547">Nucleotide-binding</keyword>
<dbReference type="PROSITE" id="PS00211">
    <property type="entry name" value="ABC_TRANSPORTER_1"/>
    <property type="match status" value="1"/>
</dbReference>
<keyword evidence="4" id="KW-0067">ATP-binding</keyword>
<dbReference type="GO" id="GO:0016887">
    <property type="term" value="F:ATP hydrolysis activity"/>
    <property type="evidence" value="ECO:0007669"/>
    <property type="project" value="InterPro"/>
</dbReference>
<dbReference type="PANTHER" id="PTHR43776:SF7">
    <property type="entry name" value="D,D-DIPEPTIDE TRANSPORT ATP-BINDING PROTEIN DDPF-RELATED"/>
    <property type="match status" value="1"/>
</dbReference>
<protein>
    <submittedName>
        <fullName evidence="6">Oligopeptide/dipeptide ABC transporter, ATPase subunit</fullName>
        <ecNumber evidence="6">3.6.3.24</ecNumber>
    </submittedName>
</protein>
<dbReference type="GO" id="GO:0055085">
    <property type="term" value="P:transmembrane transport"/>
    <property type="evidence" value="ECO:0007669"/>
    <property type="project" value="UniProtKB-ARBA"/>
</dbReference>
<keyword evidence="2" id="KW-0813">Transport</keyword>
<dbReference type="STRING" id="642492.Clole_1450"/>
<dbReference type="EMBL" id="CP002582">
    <property type="protein sequence ID" value="ADZ83176.1"/>
    <property type="molecule type" value="Genomic_DNA"/>
</dbReference>
<dbReference type="eggNOG" id="COG4608">
    <property type="taxonomic scope" value="Bacteria"/>
</dbReference>
<dbReference type="SMART" id="SM00382">
    <property type="entry name" value="AAA"/>
    <property type="match status" value="1"/>
</dbReference>
<accession>F2JJ17</accession>
<proteinExistence type="inferred from homology"/>
<sequence length="329" mass="36963">MNIDKRDNLIEVQNLKKYFTKTSGLWGKNVQYIKALDDVSFYIKKGETLGLVGESGCGKSTTGRTLIKLYEPTDGKILFDGEDITKYSEKQMLPYRKRMQMVFQDPYASLNSRMTINDIIGEAIETHHIATGKEKNDRIHYLLERVGLMRDHASRYPHEFSGGQRQRVGIARALAVEPEFIICDEPISALDVSIQAQVINMLEDLQNDMGLTYLFIAHDLSMVKHISNRIGVMYLGNLVEIGGSEEINKHPAHPYTKALLSAVPLPDPDLARGKKRIVLEGDVPSPLNPPSGCRFRTRCSECMKICSEVTPTLQEVAPGHQVACHLYSK</sequence>
<dbReference type="GO" id="GO:0005524">
    <property type="term" value="F:ATP binding"/>
    <property type="evidence" value="ECO:0007669"/>
    <property type="project" value="UniProtKB-KW"/>
</dbReference>
<dbReference type="FunFam" id="3.40.50.300:FF:000016">
    <property type="entry name" value="Oligopeptide ABC transporter ATP-binding component"/>
    <property type="match status" value="1"/>
</dbReference>
<dbReference type="PANTHER" id="PTHR43776">
    <property type="entry name" value="TRANSPORT ATP-BINDING PROTEIN"/>
    <property type="match status" value="1"/>
</dbReference>
<dbReference type="InterPro" id="IPR050319">
    <property type="entry name" value="ABC_transp_ATP-bind"/>
</dbReference>
<dbReference type="PROSITE" id="PS50893">
    <property type="entry name" value="ABC_TRANSPORTER_2"/>
    <property type="match status" value="1"/>
</dbReference>
<dbReference type="SUPFAM" id="SSF52540">
    <property type="entry name" value="P-loop containing nucleoside triphosphate hydrolases"/>
    <property type="match status" value="1"/>
</dbReference>
<dbReference type="Pfam" id="PF00005">
    <property type="entry name" value="ABC_tran"/>
    <property type="match status" value="1"/>
</dbReference>
<organism evidence="6 7">
    <name type="scientific">Cellulosilyticum lentocellum (strain ATCC 49066 / DSM 5427 / NCIMB 11756 / RHM5)</name>
    <name type="common">Clostridium lentocellum</name>
    <dbReference type="NCBI Taxonomy" id="642492"/>
    <lineage>
        <taxon>Bacteria</taxon>
        <taxon>Bacillati</taxon>
        <taxon>Bacillota</taxon>
        <taxon>Clostridia</taxon>
        <taxon>Lachnospirales</taxon>
        <taxon>Cellulosilyticaceae</taxon>
        <taxon>Cellulosilyticum</taxon>
    </lineage>
</organism>
<reference evidence="6 7" key="1">
    <citation type="journal article" date="2011" name="J. Bacteriol.">
        <title>Complete genome sequence of the cellulose-degrading bacterium Cellulosilyticum lentocellum.</title>
        <authorList>
            <consortium name="US DOE Joint Genome Institute"/>
            <person name="Miller D.A."/>
            <person name="Suen G."/>
            <person name="Bruce D."/>
            <person name="Copeland A."/>
            <person name="Cheng J.F."/>
            <person name="Detter C."/>
            <person name="Goodwin L.A."/>
            <person name="Han C.S."/>
            <person name="Hauser L.J."/>
            <person name="Land M.L."/>
            <person name="Lapidus A."/>
            <person name="Lucas S."/>
            <person name="Meincke L."/>
            <person name="Pitluck S."/>
            <person name="Tapia R."/>
            <person name="Teshima H."/>
            <person name="Woyke T."/>
            <person name="Fox B.G."/>
            <person name="Angert E.R."/>
            <person name="Currie C.R."/>
        </authorList>
    </citation>
    <scope>NUCLEOTIDE SEQUENCE [LARGE SCALE GENOMIC DNA]</scope>
    <source>
        <strain evidence="7">ATCC 49066 / DSM 5427 / NCIMB 11756 / RHM5</strain>
    </source>
</reference>
<dbReference type="Proteomes" id="UP000008467">
    <property type="component" value="Chromosome"/>
</dbReference>
<evidence type="ECO:0000256" key="1">
    <source>
        <dbReference type="ARBA" id="ARBA00005417"/>
    </source>
</evidence>
<gene>
    <name evidence="6" type="ordered locus">Clole_1450</name>
</gene>
<dbReference type="Pfam" id="PF08352">
    <property type="entry name" value="oligo_HPY"/>
    <property type="match status" value="1"/>
</dbReference>
<dbReference type="InterPro" id="IPR003439">
    <property type="entry name" value="ABC_transporter-like_ATP-bd"/>
</dbReference>
<evidence type="ECO:0000256" key="3">
    <source>
        <dbReference type="ARBA" id="ARBA00022741"/>
    </source>
</evidence>
<dbReference type="InterPro" id="IPR003593">
    <property type="entry name" value="AAA+_ATPase"/>
</dbReference>
<feature type="domain" description="ABC transporter" evidence="5">
    <location>
        <begin position="10"/>
        <end position="260"/>
    </location>
</feature>
<keyword evidence="7" id="KW-1185">Reference proteome</keyword>
<dbReference type="Gene3D" id="3.40.50.300">
    <property type="entry name" value="P-loop containing nucleotide triphosphate hydrolases"/>
    <property type="match status" value="1"/>
</dbReference>